<accession>A0A915L187</accession>
<dbReference type="WBParaSite" id="nRc.2.0.1.t44241-RA">
    <property type="protein sequence ID" value="nRc.2.0.1.t44241-RA"/>
    <property type="gene ID" value="nRc.2.0.1.g44241"/>
</dbReference>
<feature type="transmembrane region" description="Helical" evidence="1">
    <location>
        <begin position="80"/>
        <end position="105"/>
    </location>
</feature>
<sequence length="193" mass="21845">MADAVKPSKITSSMFLVKDIAWIHVLTYGQSPDGLESFVDSMMAKSTNDTGVLVHLKPIYVSLSSFNVSERHLEYTRRYIASYALHAIWSGCGILASLALCASVLNNKSLFVLPWLTWSAVNVVIIAVNGVVDIVMWSHFRIYNSLNWFALFIYSSVPFMVYLILIVTRYYAIIEADISEDEIYRDNMQIVKV</sequence>
<dbReference type="Proteomes" id="UP000887565">
    <property type="component" value="Unplaced"/>
</dbReference>
<reference evidence="3" key="1">
    <citation type="submission" date="2022-11" db="UniProtKB">
        <authorList>
            <consortium name="WormBaseParasite"/>
        </authorList>
    </citation>
    <scope>IDENTIFICATION</scope>
</reference>
<proteinExistence type="predicted"/>
<name>A0A915L187_ROMCU</name>
<feature type="transmembrane region" description="Helical" evidence="1">
    <location>
        <begin position="148"/>
        <end position="172"/>
    </location>
</feature>
<keyword evidence="2" id="KW-1185">Reference proteome</keyword>
<evidence type="ECO:0000256" key="1">
    <source>
        <dbReference type="SAM" id="Phobius"/>
    </source>
</evidence>
<organism evidence="2 3">
    <name type="scientific">Romanomermis culicivorax</name>
    <name type="common">Nematode worm</name>
    <dbReference type="NCBI Taxonomy" id="13658"/>
    <lineage>
        <taxon>Eukaryota</taxon>
        <taxon>Metazoa</taxon>
        <taxon>Ecdysozoa</taxon>
        <taxon>Nematoda</taxon>
        <taxon>Enoplea</taxon>
        <taxon>Dorylaimia</taxon>
        <taxon>Mermithida</taxon>
        <taxon>Mermithoidea</taxon>
        <taxon>Mermithidae</taxon>
        <taxon>Romanomermis</taxon>
    </lineage>
</organism>
<keyword evidence="1" id="KW-0812">Transmembrane</keyword>
<evidence type="ECO:0000313" key="2">
    <source>
        <dbReference type="Proteomes" id="UP000887565"/>
    </source>
</evidence>
<evidence type="ECO:0000313" key="3">
    <source>
        <dbReference type="WBParaSite" id="nRc.2.0.1.t44241-RA"/>
    </source>
</evidence>
<keyword evidence="1" id="KW-0472">Membrane</keyword>
<dbReference type="AlphaFoldDB" id="A0A915L187"/>
<keyword evidence="1" id="KW-1133">Transmembrane helix</keyword>
<feature type="transmembrane region" description="Helical" evidence="1">
    <location>
        <begin position="111"/>
        <end position="136"/>
    </location>
</feature>
<protein>
    <submittedName>
        <fullName evidence="3">Uncharacterized protein</fullName>
    </submittedName>
</protein>